<proteinExistence type="inferred from homology"/>
<dbReference type="PANTHER" id="PTHR34068">
    <property type="entry name" value="UPF0145 PROTEIN YBJQ"/>
    <property type="match status" value="1"/>
</dbReference>
<dbReference type="Pfam" id="PF01906">
    <property type="entry name" value="YbjQ_1"/>
    <property type="match status" value="1"/>
</dbReference>
<dbReference type="Proteomes" id="UP000315010">
    <property type="component" value="Unassembled WGS sequence"/>
</dbReference>
<gene>
    <name evidence="3" type="ORF">CA13_24610</name>
</gene>
<reference evidence="3 4" key="1">
    <citation type="submission" date="2019-02" db="EMBL/GenBank/DDBJ databases">
        <title>Deep-cultivation of Planctomycetes and their phenomic and genomic characterization uncovers novel biology.</title>
        <authorList>
            <person name="Wiegand S."/>
            <person name="Jogler M."/>
            <person name="Boedeker C."/>
            <person name="Pinto D."/>
            <person name="Vollmers J."/>
            <person name="Rivas-Marin E."/>
            <person name="Kohn T."/>
            <person name="Peeters S.H."/>
            <person name="Heuer A."/>
            <person name="Rast P."/>
            <person name="Oberbeckmann S."/>
            <person name="Bunk B."/>
            <person name="Jeske O."/>
            <person name="Meyerdierks A."/>
            <person name="Storesund J.E."/>
            <person name="Kallscheuer N."/>
            <person name="Luecker S."/>
            <person name="Lage O.M."/>
            <person name="Pohl T."/>
            <person name="Merkel B.J."/>
            <person name="Hornburger P."/>
            <person name="Mueller R.-W."/>
            <person name="Bruemmer F."/>
            <person name="Labrenz M."/>
            <person name="Spormann A.M."/>
            <person name="Op Den Camp H."/>
            <person name="Overmann J."/>
            <person name="Amann R."/>
            <person name="Jetten M.S.M."/>
            <person name="Mascher T."/>
            <person name="Medema M.H."/>
            <person name="Devos D.P."/>
            <person name="Kaster A.-K."/>
            <person name="Ovreas L."/>
            <person name="Rohde M."/>
            <person name="Galperin M.Y."/>
            <person name="Jogler C."/>
        </authorList>
    </citation>
    <scope>NUCLEOTIDE SEQUENCE [LARGE SCALE GENOMIC DNA]</scope>
    <source>
        <strain evidence="3 4">CA13</strain>
    </source>
</reference>
<evidence type="ECO:0000313" key="3">
    <source>
        <dbReference type="EMBL" id="TWT81014.1"/>
    </source>
</evidence>
<name>A0A5C5Z126_9BACT</name>
<comment type="similarity">
    <text evidence="1 2">Belongs to the UPF0145 family.</text>
</comment>
<protein>
    <recommendedName>
        <fullName evidence="2">UPF0145 protein CA13_24610</fullName>
    </recommendedName>
</protein>
<evidence type="ECO:0000256" key="1">
    <source>
        <dbReference type="ARBA" id="ARBA00010751"/>
    </source>
</evidence>
<dbReference type="PANTHER" id="PTHR34068:SF2">
    <property type="entry name" value="UPF0145 PROTEIN SCO3412"/>
    <property type="match status" value="1"/>
</dbReference>
<dbReference type="InterPro" id="IPR035439">
    <property type="entry name" value="UPF0145_dom_sf"/>
</dbReference>
<keyword evidence="4" id="KW-1185">Reference proteome</keyword>
<organism evidence="3 4">
    <name type="scientific">Novipirellula herctigrandis</name>
    <dbReference type="NCBI Taxonomy" id="2527986"/>
    <lineage>
        <taxon>Bacteria</taxon>
        <taxon>Pseudomonadati</taxon>
        <taxon>Planctomycetota</taxon>
        <taxon>Planctomycetia</taxon>
        <taxon>Pirellulales</taxon>
        <taxon>Pirellulaceae</taxon>
        <taxon>Novipirellula</taxon>
    </lineage>
</organism>
<accession>A0A5C5Z126</accession>
<dbReference type="Gene3D" id="3.30.110.70">
    <property type="entry name" value="Hypothetical protein apc22750. Chain B"/>
    <property type="match status" value="1"/>
</dbReference>
<evidence type="ECO:0000313" key="4">
    <source>
        <dbReference type="Proteomes" id="UP000315010"/>
    </source>
</evidence>
<sequence>MIVVTTEQVAGQPITESLGLVRGNTIRARHIGNDILAGLRGIVGGEIHEYAKLLGEAREQALDRMTKEAQQLGADAVVGVRFSTSVIMGGAAEMLAFGTAVKLADAATIDPVDLPNTNI</sequence>
<dbReference type="HAMAP" id="MF_00338">
    <property type="entry name" value="UPF0145"/>
    <property type="match status" value="1"/>
</dbReference>
<dbReference type="RefSeq" id="WP_146396491.1">
    <property type="nucleotide sequence ID" value="NZ_SJPJ01000001.1"/>
</dbReference>
<dbReference type="OrthoDB" id="9796448at2"/>
<dbReference type="EMBL" id="SJPJ01000001">
    <property type="protein sequence ID" value="TWT81014.1"/>
    <property type="molecule type" value="Genomic_DNA"/>
</dbReference>
<evidence type="ECO:0000256" key="2">
    <source>
        <dbReference type="HAMAP-Rule" id="MF_00338"/>
    </source>
</evidence>
<dbReference type="AlphaFoldDB" id="A0A5C5Z126"/>
<dbReference type="InterPro" id="IPR002765">
    <property type="entry name" value="UPF0145_YbjQ-like"/>
</dbReference>
<dbReference type="SUPFAM" id="SSF117782">
    <property type="entry name" value="YbjQ-like"/>
    <property type="match status" value="1"/>
</dbReference>
<comment type="caution">
    <text evidence="3">The sequence shown here is derived from an EMBL/GenBank/DDBJ whole genome shotgun (WGS) entry which is preliminary data.</text>
</comment>